<proteinExistence type="predicted"/>
<dbReference type="Proteomes" id="UP000198535">
    <property type="component" value="Unassembled WGS sequence"/>
</dbReference>
<reference evidence="3" key="1">
    <citation type="submission" date="2016-10" db="EMBL/GenBank/DDBJ databases">
        <authorList>
            <person name="Varghese N."/>
            <person name="Submissions S."/>
        </authorList>
    </citation>
    <scope>NUCLEOTIDE SEQUENCE [LARGE SCALE GENOMIC DNA]</scope>
    <source>
        <strain evidence="3">Mob M</strain>
    </source>
</reference>
<dbReference type="Pfam" id="PF01497">
    <property type="entry name" value="Peripla_BP_2"/>
    <property type="match status" value="1"/>
</dbReference>
<evidence type="ECO:0000313" key="3">
    <source>
        <dbReference type="Proteomes" id="UP000198535"/>
    </source>
</evidence>
<dbReference type="PROSITE" id="PS50983">
    <property type="entry name" value="FE_B12_PBP"/>
    <property type="match status" value="1"/>
</dbReference>
<name>A0A1I4PHG3_9EURY</name>
<dbReference type="SUPFAM" id="SSF53807">
    <property type="entry name" value="Helical backbone' metal receptor"/>
    <property type="match status" value="1"/>
</dbReference>
<dbReference type="AlphaFoldDB" id="A0A1I4PHG3"/>
<organism evidence="2 3">
    <name type="scientific">Methanolobus profundi</name>
    <dbReference type="NCBI Taxonomy" id="487685"/>
    <lineage>
        <taxon>Archaea</taxon>
        <taxon>Methanobacteriati</taxon>
        <taxon>Methanobacteriota</taxon>
        <taxon>Stenosarchaea group</taxon>
        <taxon>Methanomicrobia</taxon>
        <taxon>Methanosarcinales</taxon>
        <taxon>Methanosarcinaceae</taxon>
        <taxon>Methanolobus</taxon>
    </lineage>
</organism>
<dbReference type="Gene3D" id="3.40.50.1980">
    <property type="entry name" value="Nitrogenase molybdenum iron protein domain"/>
    <property type="match status" value="2"/>
</dbReference>
<dbReference type="EMBL" id="FOUJ01000001">
    <property type="protein sequence ID" value="SFM27249.1"/>
    <property type="molecule type" value="Genomic_DNA"/>
</dbReference>
<dbReference type="PANTHER" id="PTHR30535">
    <property type="entry name" value="VITAMIN B12-BINDING PROTEIN"/>
    <property type="match status" value="1"/>
</dbReference>
<gene>
    <name evidence="2" type="ORF">SAMN04488696_0662</name>
</gene>
<evidence type="ECO:0000313" key="2">
    <source>
        <dbReference type="EMBL" id="SFM27249.1"/>
    </source>
</evidence>
<keyword evidence="3" id="KW-1185">Reference proteome</keyword>
<dbReference type="InterPro" id="IPR002491">
    <property type="entry name" value="ABC_transptr_periplasmic_BD"/>
</dbReference>
<accession>A0A1I4PHG3</accession>
<dbReference type="RefSeq" id="WP_091933101.1">
    <property type="nucleotide sequence ID" value="NZ_FOUJ01000001.1"/>
</dbReference>
<protein>
    <submittedName>
        <fullName evidence="2">Iron complex transport system substrate-binding protein</fullName>
    </submittedName>
</protein>
<dbReference type="PANTHER" id="PTHR30535:SF34">
    <property type="entry name" value="MOLYBDATE-BINDING PROTEIN MOLA"/>
    <property type="match status" value="1"/>
</dbReference>
<feature type="domain" description="Fe/B12 periplasmic-binding" evidence="1">
    <location>
        <begin position="72"/>
        <end position="370"/>
    </location>
</feature>
<dbReference type="OrthoDB" id="24039at2157"/>
<dbReference type="PROSITE" id="PS51257">
    <property type="entry name" value="PROKAR_LIPOPROTEIN"/>
    <property type="match status" value="1"/>
</dbReference>
<sequence>MRLKLQYIAVLGLLLCILLSVGCTENVTDNSIVAEDATNEEQYRTVVDSRGVAVEVPVNIERVATVSDGLVEGVMTSIGVQDTLVGVGSSCLQRNFNYSYETVGGETYEYENGMNPVTYLNPWIMELPLFVSSGSAVNYETLASLEPDVVIVRIGSCSLRYIEDESTQKSIETMESLGVPIVVLYDPNCYDSPDMATISDEINIIGQVFGKEYETQIIADYLEEQVSFVSERTQTIQEEEKPEVLIFGASPKARGEGGAGQIFGLDTLESFFIEDIVNANNAFQEEGYFKTVSAEHMLALNPDVIVLCTASGYHPPLELYEAPYYQSLQEMDAIKNRKVVALPWSPCNCAKRLEYPIDVMVIATGTYPELFEDVELDEWLIEFYQNVYGVDVETAKELRSAQWMEWTIDECPSCS</sequence>
<evidence type="ECO:0000259" key="1">
    <source>
        <dbReference type="PROSITE" id="PS50983"/>
    </source>
</evidence>
<dbReference type="InterPro" id="IPR050902">
    <property type="entry name" value="ABC_Transporter_SBP"/>
</dbReference>
<dbReference type="STRING" id="487685.SAMN04488696_0662"/>